<evidence type="ECO:0000256" key="2">
    <source>
        <dbReference type="SAM" id="SignalP"/>
    </source>
</evidence>
<feature type="signal peptide" evidence="2">
    <location>
        <begin position="1"/>
        <end position="20"/>
    </location>
</feature>
<proteinExistence type="predicted"/>
<feature type="chain" id="PRO_5040204490" description="DUF7492 domain-containing protein" evidence="2">
    <location>
        <begin position="21"/>
        <end position="487"/>
    </location>
</feature>
<name>A0A9P4TF17_CURKU</name>
<dbReference type="OrthoDB" id="64281at2759"/>
<evidence type="ECO:0000256" key="1">
    <source>
        <dbReference type="SAM" id="MobiDB-lite"/>
    </source>
</evidence>
<dbReference type="Pfam" id="PF24320">
    <property type="entry name" value="DUF7492"/>
    <property type="match status" value="1"/>
</dbReference>
<keyword evidence="2" id="KW-0732">Signal</keyword>
<protein>
    <recommendedName>
        <fullName evidence="3">DUF7492 domain-containing protein</fullName>
    </recommendedName>
</protein>
<feature type="compositionally biased region" description="Basic residues" evidence="1">
    <location>
        <begin position="471"/>
        <end position="487"/>
    </location>
</feature>
<comment type="caution">
    <text evidence="4">The sequence shown here is derived from an EMBL/GenBank/DDBJ whole genome shotgun (WGS) entry which is preliminary data.</text>
</comment>
<dbReference type="Proteomes" id="UP000801428">
    <property type="component" value="Unassembled WGS sequence"/>
</dbReference>
<organism evidence="4 5">
    <name type="scientific">Curvularia kusanoi</name>
    <name type="common">Cochliobolus kusanoi</name>
    <dbReference type="NCBI Taxonomy" id="90978"/>
    <lineage>
        <taxon>Eukaryota</taxon>
        <taxon>Fungi</taxon>
        <taxon>Dikarya</taxon>
        <taxon>Ascomycota</taxon>
        <taxon>Pezizomycotina</taxon>
        <taxon>Dothideomycetes</taxon>
        <taxon>Pleosporomycetidae</taxon>
        <taxon>Pleosporales</taxon>
        <taxon>Pleosporineae</taxon>
        <taxon>Pleosporaceae</taxon>
        <taxon>Curvularia</taxon>
    </lineage>
</organism>
<evidence type="ECO:0000259" key="3">
    <source>
        <dbReference type="Pfam" id="PF24320"/>
    </source>
</evidence>
<keyword evidence="5" id="KW-1185">Reference proteome</keyword>
<reference evidence="4" key="1">
    <citation type="submission" date="2019-04" db="EMBL/GenBank/DDBJ databases">
        <title>Sequencing of skin fungus with MAO and IRED activity.</title>
        <authorList>
            <person name="Marsaioli A.J."/>
            <person name="Bonatto J.M.C."/>
            <person name="Reis Junior O."/>
        </authorList>
    </citation>
    <scope>NUCLEOTIDE SEQUENCE</scope>
    <source>
        <strain evidence="4">30M1</strain>
    </source>
</reference>
<dbReference type="EMBL" id="SWKU01000010">
    <property type="protein sequence ID" value="KAF3003163.1"/>
    <property type="molecule type" value="Genomic_DNA"/>
</dbReference>
<dbReference type="AlphaFoldDB" id="A0A9P4TF17"/>
<feature type="compositionally biased region" description="Low complexity" evidence="1">
    <location>
        <begin position="435"/>
        <end position="449"/>
    </location>
</feature>
<evidence type="ECO:0000313" key="4">
    <source>
        <dbReference type="EMBL" id="KAF3003163.1"/>
    </source>
</evidence>
<sequence length="487" mass="50279">MPSFLATALAALAIAPLTQGHSWIEQLRNVNSKGEYVGEYGYPRGMVGRNDPGFNGDSMNWLLPIQPELFIDNTSPLCHKSQTKQKQSSDKYPRLQAAPGGFVAMRYQENGHVTLVDPKTGLGKPEKGGTVFIYGTTSPKEDEKLVDVLHWNRNSTGGDKRGTLLAMNNFDDDRCYEINPTAISKDRQVNDPNFALGQAVAGEPGNYPLFCESNVAVPKTAPEGKPYTFYWVWQWNTAPGTDPDLPKGKDQYYTTCIDVDVTSADKATAQSADTKFDLGPQQDAMSVAVQDFDSRKALITNALEGEVGPIFTGSATSGASKPTGAPAGNSSAIATPTAPALTQITNIPKPSGSATATVSGGAAVTVTDIVYVTVTAGASSKPAVTATASASASAVTSSAVTFSTVIKSSSAAVASSATPSAASPSSAATSAASSASASPSAAPAPSAGAPSGGLGGFNFPTPSAAMALTPPKRRSLTNKHGAKFRGI</sequence>
<dbReference type="InterPro" id="IPR055915">
    <property type="entry name" value="DUF7492"/>
</dbReference>
<feature type="domain" description="DUF7492" evidence="3">
    <location>
        <begin position="19"/>
        <end position="286"/>
    </location>
</feature>
<gene>
    <name evidence="4" type="ORF">E8E13_009069</name>
</gene>
<feature type="region of interest" description="Disordered" evidence="1">
    <location>
        <begin position="435"/>
        <end position="487"/>
    </location>
</feature>
<evidence type="ECO:0000313" key="5">
    <source>
        <dbReference type="Proteomes" id="UP000801428"/>
    </source>
</evidence>
<accession>A0A9P4TF17</accession>